<dbReference type="GO" id="GO:0003729">
    <property type="term" value="F:mRNA binding"/>
    <property type="evidence" value="ECO:0007669"/>
    <property type="project" value="TreeGrafter"/>
</dbReference>
<feature type="compositionally biased region" description="Basic and acidic residues" evidence="6">
    <location>
        <begin position="1"/>
        <end position="17"/>
    </location>
</feature>
<dbReference type="PROSITE" id="PS51592">
    <property type="entry name" value="SAM_MTA70L_2"/>
    <property type="match status" value="1"/>
</dbReference>
<dbReference type="EMBL" id="CASHTH010003730">
    <property type="protein sequence ID" value="CAI8048520.1"/>
    <property type="molecule type" value="Genomic_DNA"/>
</dbReference>
<dbReference type="GO" id="GO:0005634">
    <property type="term" value="C:nucleus"/>
    <property type="evidence" value="ECO:0007669"/>
    <property type="project" value="UniProtKB-SubCell"/>
</dbReference>
<proteinExistence type="inferred from homology"/>
<feature type="region of interest" description="Disordered" evidence="6">
    <location>
        <begin position="1"/>
        <end position="51"/>
    </location>
</feature>
<evidence type="ECO:0000256" key="2">
    <source>
        <dbReference type="ARBA" id="ARBA00023242"/>
    </source>
</evidence>
<dbReference type="Pfam" id="PF05063">
    <property type="entry name" value="MT-A70"/>
    <property type="match status" value="1"/>
</dbReference>
<gene>
    <name evidence="7" type="ORF">GBAR_LOCUS26753</name>
</gene>
<comment type="caution">
    <text evidence="7">The sequence shown here is derived from an EMBL/GenBank/DDBJ whole genome shotgun (WGS) entry which is preliminary data.</text>
</comment>
<feature type="compositionally biased region" description="Basic and acidic residues" evidence="6">
    <location>
        <begin position="96"/>
        <end position="105"/>
    </location>
</feature>
<dbReference type="PANTHER" id="PTHR13107">
    <property type="entry name" value="N6-ADENOSINE-METHYLTRANSFERASE NON-CATALYTIC SUBUNIT"/>
    <property type="match status" value="1"/>
</dbReference>
<evidence type="ECO:0000256" key="3">
    <source>
        <dbReference type="ARBA" id="ARBA00032942"/>
    </source>
</evidence>
<keyword evidence="8" id="KW-1185">Reference proteome</keyword>
<feature type="compositionally biased region" description="Basic and acidic residues" evidence="6">
    <location>
        <begin position="119"/>
        <end position="138"/>
    </location>
</feature>
<dbReference type="Proteomes" id="UP001174909">
    <property type="component" value="Unassembled WGS sequence"/>
</dbReference>
<feature type="compositionally biased region" description="Basic residues" evidence="6">
    <location>
        <begin position="462"/>
        <end position="472"/>
    </location>
</feature>
<protein>
    <recommendedName>
        <fullName evidence="4">N(6)-adenosine-methyltransferase non-catalytic subunit METTL14</fullName>
    </recommendedName>
    <alternativeName>
        <fullName evidence="3">Methyltransferase-like protein 14</fullName>
    </alternativeName>
</protein>
<evidence type="ECO:0000256" key="6">
    <source>
        <dbReference type="SAM" id="MobiDB-lite"/>
    </source>
</evidence>
<dbReference type="InterPro" id="IPR029063">
    <property type="entry name" value="SAM-dependent_MTases_sf"/>
</dbReference>
<sequence length="472" mass="54802">MVGKEKERPRERSSRYDYHRRHSSRSRDVGSSHDQQQAKPLSKDVSFQPPASLPDEVQYIRRQRLLLRTLRRRSGLRRKLLAKEFGTSDISTIVSSRRENDENRRLRYRLNPTKYRATSRHEPPSSRKERERGRKRDDQDIEEEEATYKDSNIFMKGTQSANPHNDYSQHFVDTCQRPQNFIRDVGIGERFREYPKLRELMRLKDGQIKQGAAQPMYLQTDLKSFDLSGLGVKFDVMLVEPPLEEYQRRASGVNFSWSPWEWEEIMSLKLEDFGAQRSFLFLWCGSCEGLDLGRECLKKWGYRRCEDICWVKTNTKNPSNNQHIEQKSILQNTKEHCLMGIKGTVRRNQDGHFIHANIDLDIIITEETPIGDISKPEEIFHIIEHFCLGRRRLHLFGTDNSIRPGWLTVGPALTSSNFSKEVYQCFFEGSAGYLLQHSDEIETLRPKTPPPKGGRGAGRGGRGGRGRGRGAF</sequence>
<name>A0AA35XEJ3_GEOBA</name>
<evidence type="ECO:0000256" key="5">
    <source>
        <dbReference type="PROSITE-ProRule" id="PRU00489"/>
    </source>
</evidence>
<evidence type="ECO:0000313" key="7">
    <source>
        <dbReference type="EMBL" id="CAI8048520.1"/>
    </source>
</evidence>
<dbReference type="PROSITE" id="PS51143">
    <property type="entry name" value="MT_A70"/>
    <property type="match status" value="1"/>
</dbReference>
<dbReference type="PANTHER" id="PTHR13107:SF0">
    <property type="entry name" value="N6-ADENOSINE-METHYLTRANSFERASE NON-CATALYTIC SUBUNIT"/>
    <property type="match status" value="1"/>
</dbReference>
<feature type="region of interest" description="Disordered" evidence="6">
    <location>
        <begin position="96"/>
        <end position="147"/>
    </location>
</feature>
<evidence type="ECO:0000256" key="4">
    <source>
        <dbReference type="ARBA" id="ARBA00049757"/>
    </source>
</evidence>
<dbReference type="SUPFAM" id="SSF53335">
    <property type="entry name" value="S-adenosyl-L-methionine-dependent methyltransferases"/>
    <property type="match status" value="1"/>
</dbReference>
<dbReference type="InterPro" id="IPR007757">
    <property type="entry name" value="MT-A70-like"/>
</dbReference>
<reference evidence="7" key="1">
    <citation type="submission" date="2023-03" db="EMBL/GenBank/DDBJ databases">
        <authorList>
            <person name="Steffen K."/>
            <person name="Cardenas P."/>
        </authorList>
    </citation>
    <scope>NUCLEOTIDE SEQUENCE</scope>
</reference>
<dbReference type="GO" id="GO:0036396">
    <property type="term" value="C:RNA N6-methyladenosine methyltransferase complex"/>
    <property type="evidence" value="ECO:0007669"/>
    <property type="project" value="TreeGrafter"/>
</dbReference>
<evidence type="ECO:0000256" key="1">
    <source>
        <dbReference type="ARBA" id="ARBA00004123"/>
    </source>
</evidence>
<organism evidence="7 8">
    <name type="scientific">Geodia barretti</name>
    <name type="common">Barrett's horny sponge</name>
    <dbReference type="NCBI Taxonomy" id="519541"/>
    <lineage>
        <taxon>Eukaryota</taxon>
        <taxon>Metazoa</taxon>
        <taxon>Porifera</taxon>
        <taxon>Demospongiae</taxon>
        <taxon>Heteroscleromorpha</taxon>
        <taxon>Tetractinellida</taxon>
        <taxon>Astrophorina</taxon>
        <taxon>Geodiidae</taxon>
        <taxon>Geodia</taxon>
    </lineage>
</organism>
<feature type="region of interest" description="Disordered" evidence="6">
    <location>
        <begin position="443"/>
        <end position="472"/>
    </location>
</feature>
<comment type="subcellular location">
    <subcellularLocation>
        <location evidence="1">Nucleus</location>
    </subcellularLocation>
</comment>
<dbReference type="InterPro" id="IPR045123">
    <property type="entry name" value="METTL14-like"/>
</dbReference>
<accession>A0AA35XEJ3</accession>
<keyword evidence="2" id="KW-0539">Nucleus</keyword>
<dbReference type="AlphaFoldDB" id="A0AA35XEJ3"/>
<evidence type="ECO:0000313" key="8">
    <source>
        <dbReference type="Proteomes" id="UP001174909"/>
    </source>
</evidence>
<comment type="similarity">
    <text evidence="5">Belongs to the MT-A70-like family.</text>
</comment>